<evidence type="ECO:0000259" key="2">
    <source>
        <dbReference type="PROSITE" id="PS50835"/>
    </source>
</evidence>
<dbReference type="PANTHER" id="PTHR37366">
    <property type="entry name" value="SPERM ACROSOME MEMBRANE-ASSOCIATED PROTEIN 6"/>
    <property type="match status" value="1"/>
</dbReference>
<dbReference type="SUPFAM" id="SSF48726">
    <property type="entry name" value="Immunoglobulin"/>
    <property type="match status" value="1"/>
</dbReference>
<dbReference type="PANTHER" id="PTHR37366:SF1">
    <property type="entry name" value="SPERM ACROSOME MEMBRANE-ASSOCIATED PROTEIN 6"/>
    <property type="match status" value="1"/>
</dbReference>
<dbReference type="InterPro" id="IPR034549">
    <property type="entry name" value="SPACA6"/>
</dbReference>
<keyword evidence="1" id="KW-0732">Signal</keyword>
<accession>A0ABD1JAW3</accession>
<sequence>MLKLILCLVCVSVTVNLSSGCLWCFIDPDDCTRLCWGHILEEEDIRNIESCMELLDQLFNFDQTVYQAARVGRGYDQAVKDILTREIMPIVEEFDGKTHSETVYKVRLKAAQENFIAQASQLPRGETSVCLPPSLHSSLSFCFQVEGAVFSCKSCTYDSCEYPLDCPVKEVAVGENNRTQMRCDVLFPLPGDIEVVWRYSETETQLMELLKEVTAGTDRLYSIPSASTQHAGTYQCEIFTEGRSIVRLYFYLTVIPQVVIGHSELQSIFERTLVSGGQPSQVTSDPSAAWLLHLPSPSLLTACLSGLLLLLIFSLG</sequence>
<reference evidence="3 4" key="1">
    <citation type="submission" date="2024-09" db="EMBL/GenBank/DDBJ databases">
        <title>A chromosome-level genome assembly of Gray's grenadier anchovy, Coilia grayii.</title>
        <authorList>
            <person name="Fu Z."/>
        </authorList>
    </citation>
    <scope>NUCLEOTIDE SEQUENCE [LARGE SCALE GENOMIC DNA]</scope>
    <source>
        <strain evidence="3">G4</strain>
        <tissue evidence="3">Muscle</tissue>
    </source>
</reference>
<dbReference type="Gene3D" id="2.60.40.10">
    <property type="entry name" value="Immunoglobulins"/>
    <property type="match status" value="1"/>
</dbReference>
<dbReference type="Proteomes" id="UP001591681">
    <property type="component" value="Unassembled WGS sequence"/>
</dbReference>
<dbReference type="EMBL" id="JBHFQA010000017">
    <property type="protein sequence ID" value="KAL2084323.1"/>
    <property type="molecule type" value="Genomic_DNA"/>
</dbReference>
<feature type="domain" description="Ig-like" evidence="2">
    <location>
        <begin position="163"/>
        <end position="246"/>
    </location>
</feature>
<dbReference type="InterPro" id="IPR036179">
    <property type="entry name" value="Ig-like_dom_sf"/>
</dbReference>
<dbReference type="InterPro" id="IPR007110">
    <property type="entry name" value="Ig-like_dom"/>
</dbReference>
<dbReference type="PROSITE" id="PS51257">
    <property type="entry name" value="PROKAR_LIPOPROTEIN"/>
    <property type="match status" value="1"/>
</dbReference>
<dbReference type="AlphaFoldDB" id="A0ABD1JAW3"/>
<name>A0ABD1JAW3_9TELE</name>
<dbReference type="PROSITE" id="PS50835">
    <property type="entry name" value="IG_LIKE"/>
    <property type="match status" value="1"/>
</dbReference>
<evidence type="ECO:0000313" key="4">
    <source>
        <dbReference type="Proteomes" id="UP001591681"/>
    </source>
</evidence>
<comment type="caution">
    <text evidence="3">The sequence shown here is derived from an EMBL/GenBank/DDBJ whole genome shotgun (WGS) entry which is preliminary data.</text>
</comment>
<evidence type="ECO:0000256" key="1">
    <source>
        <dbReference type="SAM" id="SignalP"/>
    </source>
</evidence>
<dbReference type="InterPro" id="IPR013783">
    <property type="entry name" value="Ig-like_fold"/>
</dbReference>
<feature type="signal peptide" evidence="1">
    <location>
        <begin position="1"/>
        <end position="20"/>
    </location>
</feature>
<keyword evidence="4" id="KW-1185">Reference proteome</keyword>
<evidence type="ECO:0000313" key="3">
    <source>
        <dbReference type="EMBL" id="KAL2084323.1"/>
    </source>
</evidence>
<gene>
    <name evidence="3" type="ORF">ACEWY4_019841</name>
</gene>
<feature type="chain" id="PRO_5044801354" description="Ig-like domain-containing protein" evidence="1">
    <location>
        <begin position="21"/>
        <end position="316"/>
    </location>
</feature>
<proteinExistence type="predicted"/>
<organism evidence="3 4">
    <name type="scientific">Coilia grayii</name>
    <name type="common">Gray's grenadier anchovy</name>
    <dbReference type="NCBI Taxonomy" id="363190"/>
    <lineage>
        <taxon>Eukaryota</taxon>
        <taxon>Metazoa</taxon>
        <taxon>Chordata</taxon>
        <taxon>Craniata</taxon>
        <taxon>Vertebrata</taxon>
        <taxon>Euteleostomi</taxon>
        <taxon>Actinopterygii</taxon>
        <taxon>Neopterygii</taxon>
        <taxon>Teleostei</taxon>
        <taxon>Clupei</taxon>
        <taxon>Clupeiformes</taxon>
        <taxon>Clupeoidei</taxon>
        <taxon>Engraulidae</taxon>
        <taxon>Coilinae</taxon>
        <taxon>Coilia</taxon>
    </lineage>
</organism>
<protein>
    <recommendedName>
        <fullName evidence="2">Ig-like domain-containing protein</fullName>
    </recommendedName>
</protein>